<organism evidence="1 2">
    <name type="scientific">Gimesia maris</name>
    <dbReference type="NCBI Taxonomy" id="122"/>
    <lineage>
        <taxon>Bacteria</taxon>
        <taxon>Pseudomonadati</taxon>
        <taxon>Planctomycetota</taxon>
        <taxon>Planctomycetia</taxon>
        <taxon>Planctomycetales</taxon>
        <taxon>Planctomycetaceae</taxon>
        <taxon>Gimesia</taxon>
    </lineage>
</organism>
<evidence type="ECO:0000313" key="1">
    <source>
        <dbReference type="EMBL" id="HCO23341.1"/>
    </source>
</evidence>
<reference evidence="1 2" key="1">
    <citation type="journal article" date="2018" name="Nat. Biotechnol.">
        <title>A standardized bacterial taxonomy based on genome phylogeny substantially revises the tree of life.</title>
        <authorList>
            <person name="Parks D.H."/>
            <person name="Chuvochina M."/>
            <person name="Waite D.W."/>
            <person name="Rinke C."/>
            <person name="Skarshewski A."/>
            <person name="Chaumeil P.A."/>
            <person name="Hugenholtz P."/>
        </authorList>
    </citation>
    <scope>NUCLEOTIDE SEQUENCE [LARGE SCALE GENOMIC DNA]</scope>
    <source>
        <strain evidence="1">UBA9375</strain>
    </source>
</reference>
<gene>
    <name evidence="1" type="ORF">DIT97_09900</name>
</gene>
<dbReference type="AlphaFoldDB" id="A0A3D3R393"/>
<evidence type="ECO:0000313" key="2">
    <source>
        <dbReference type="Proteomes" id="UP000263642"/>
    </source>
</evidence>
<proteinExistence type="predicted"/>
<accession>A0A3D3R393</accession>
<dbReference type="EMBL" id="DQAY01000056">
    <property type="protein sequence ID" value="HCO23341.1"/>
    <property type="molecule type" value="Genomic_DNA"/>
</dbReference>
<comment type="caution">
    <text evidence="1">The sequence shown here is derived from an EMBL/GenBank/DDBJ whole genome shotgun (WGS) entry which is preliminary data.</text>
</comment>
<sequence length="270" mass="30954">MKIIHRVSFTPNVEPLETLRELGVRVEEPSSSLVRLVAFDIEESNSVWPVVESLIEKWSMGDVVITKFTMSELKKADSLRMITSWHHGYPQPDDDFRYLSASFDLTEFCDKCGIGKYQNAPIRMVQEPKWGEKNILQLHWIYDEFFVLPDVWEKVFKPFGIGCVPVIHHLSGIELKTVVQLDLNTIADSELQLSKDQPCELCTSCRRKKYLPICRGLFPSLVTTPTKQNVKTQEYFGSGASAWKSIIISSRLFQQITLHELKGVNFIPCN</sequence>
<protein>
    <submittedName>
        <fullName evidence="1">Uncharacterized protein</fullName>
    </submittedName>
</protein>
<dbReference type="Proteomes" id="UP000263642">
    <property type="component" value="Unassembled WGS sequence"/>
</dbReference>
<name>A0A3D3R393_9PLAN</name>